<reference evidence="12" key="1">
    <citation type="submission" date="2016-10" db="EMBL/GenBank/DDBJ databases">
        <authorList>
            <person name="Varghese N."/>
            <person name="Submissions S."/>
        </authorList>
    </citation>
    <scope>NUCLEOTIDE SEQUENCE [LARGE SCALE GENOMIC DNA]</scope>
    <source>
        <strain evidence="12">P18</strain>
    </source>
</reference>
<name>A0A1I5RLJ0_9FIRM</name>
<dbReference type="AlphaFoldDB" id="A0A1I5RLJ0"/>
<gene>
    <name evidence="11" type="ORF">SAMN04487928_10475</name>
</gene>
<evidence type="ECO:0000256" key="5">
    <source>
        <dbReference type="ARBA" id="ARBA00022670"/>
    </source>
</evidence>
<dbReference type="RefSeq" id="WP_074884595.1">
    <property type="nucleotide sequence ID" value="NZ_FOXO01000004.1"/>
</dbReference>
<keyword evidence="5" id="KW-0645">Protease</keyword>
<keyword evidence="12" id="KW-1185">Reference proteome</keyword>
<evidence type="ECO:0000256" key="9">
    <source>
        <dbReference type="ARBA" id="ARBA00023136"/>
    </source>
</evidence>
<keyword evidence="9 10" id="KW-0472">Membrane</keyword>
<dbReference type="InterPro" id="IPR023596">
    <property type="entry name" value="Peptidase_PrsW_arch/bac"/>
</dbReference>
<dbReference type="PANTHER" id="PTHR36844">
    <property type="entry name" value="PROTEASE PRSW"/>
    <property type="match status" value="1"/>
</dbReference>
<feature type="transmembrane region" description="Helical" evidence="10">
    <location>
        <begin position="181"/>
        <end position="201"/>
    </location>
</feature>
<feature type="transmembrane region" description="Helical" evidence="10">
    <location>
        <begin position="41"/>
        <end position="60"/>
    </location>
</feature>
<organism evidence="11 12">
    <name type="scientific">Butyrivibrio proteoclasticus</name>
    <dbReference type="NCBI Taxonomy" id="43305"/>
    <lineage>
        <taxon>Bacteria</taxon>
        <taxon>Bacillati</taxon>
        <taxon>Bacillota</taxon>
        <taxon>Clostridia</taxon>
        <taxon>Lachnospirales</taxon>
        <taxon>Lachnospiraceae</taxon>
        <taxon>Butyrivibrio</taxon>
    </lineage>
</organism>
<comment type="subcellular location">
    <subcellularLocation>
        <location evidence="1">Cell membrane</location>
        <topology evidence="1">Multi-pass membrane protein</topology>
    </subcellularLocation>
</comment>
<dbReference type="PIRSF" id="PIRSF016933">
    <property type="entry name" value="PrsW"/>
    <property type="match status" value="1"/>
</dbReference>
<feature type="transmembrane region" description="Helical" evidence="10">
    <location>
        <begin position="118"/>
        <end position="140"/>
    </location>
</feature>
<evidence type="ECO:0000313" key="11">
    <source>
        <dbReference type="EMBL" id="SFP59111.1"/>
    </source>
</evidence>
<keyword evidence="8 10" id="KW-1133">Transmembrane helix</keyword>
<dbReference type="PANTHER" id="PTHR36844:SF1">
    <property type="entry name" value="PROTEASE PRSW"/>
    <property type="match status" value="1"/>
</dbReference>
<evidence type="ECO:0000256" key="4">
    <source>
        <dbReference type="ARBA" id="ARBA00022475"/>
    </source>
</evidence>
<feature type="transmembrane region" description="Helical" evidence="10">
    <location>
        <begin position="146"/>
        <end position="169"/>
    </location>
</feature>
<dbReference type="GO" id="GO:0006508">
    <property type="term" value="P:proteolysis"/>
    <property type="evidence" value="ECO:0007669"/>
    <property type="project" value="UniProtKB-KW"/>
</dbReference>
<sequence length="242" mass="27123">MFYFLVAPYLVYNGILIAAAVIPAIFLMVKVYRSDKLERESPYMIWTLIKAGILSSLLALVEERVLSAILGLAVPYESPLYNIILYFGIVAFAEESSKYFCMKRQTWSSWEFNCQYDGVVYAVFVSLGFALWENISYVMMYGFGTAIVRAVTAIPGHACFGVFMGIFYGIAKKLDYRGENIGSKICRILAVVVPALLHGAYDYIATMESQDGNGYFIGFVAVMFLLSYVLVGRTAKADRPIY</sequence>
<evidence type="ECO:0000256" key="3">
    <source>
        <dbReference type="ARBA" id="ARBA00018997"/>
    </source>
</evidence>
<dbReference type="EMBL" id="FOXO01000004">
    <property type="protein sequence ID" value="SFP59111.1"/>
    <property type="molecule type" value="Genomic_DNA"/>
</dbReference>
<feature type="transmembrane region" description="Helical" evidence="10">
    <location>
        <begin position="80"/>
        <end position="97"/>
    </location>
</feature>
<evidence type="ECO:0000256" key="7">
    <source>
        <dbReference type="ARBA" id="ARBA00022801"/>
    </source>
</evidence>
<proteinExistence type="inferred from homology"/>
<evidence type="ECO:0000313" key="12">
    <source>
        <dbReference type="Proteomes" id="UP000182624"/>
    </source>
</evidence>
<evidence type="ECO:0000256" key="10">
    <source>
        <dbReference type="SAM" id="Phobius"/>
    </source>
</evidence>
<evidence type="ECO:0000256" key="2">
    <source>
        <dbReference type="ARBA" id="ARBA00009165"/>
    </source>
</evidence>
<evidence type="ECO:0000256" key="8">
    <source>
        <dbReference type="ARBA" id="ARBA00022989"/>
    </source>
</evidence>
<keyword evidence="6 10" id="KW-0812">Transmembrane</keyword>
<evidence type="ECO:0000256" key="1">
    <source>
        <dbReference type="ARBA" id="ARBA00004651"/>
    </source>
</evidence>
<comment type="similarity">
    <text evidence="2">Belongs to the protease PrsW family.</text>
</comment>
<dbReference type="OrthoDB" id="5504276at2"/>
<feature type="transmembrane region" description="Helical" evidence="10">
    <location>
        <begin position="213"/>
        <end position="231"/>
    </location>
</feature>
<accession>A0A1I5RLJ0</accession>
<dbReference type="GO" id="GO:0008233">
    <property type="term" value="F:peptidase activity"/>
    <property type="evidence" value="ECO:0007669"/>
    <property type="project" value="UniProtKB-KW"/>
</dbReference>
<keyword evidence="7" id="KW-0378">Hydrolase</keyword>
<dbReference type="Pfam" id="PF13367">
    <property type="entry name" value="PrsW-protease"/>
    <property type="match status" value="1"/>
</dbReference>
<dbReference type="Proteomes" id="UP000182624">
    <property type="component" value="Unassembled WGS sequence"/>
</dbReference>
<evidence type="ECO:0000256" key="6">
    <source>
        <dbReference type="ARBA" id="ARBA00022692"/>
    </source>
</evidence>
<dbReference type="InterPro" id="IPR026898">
    <property type="entry name" value="PrsW"/>
</dbReference>
<feature type="transmembrane region" description="Helical" evidence="10">
    <location>
        <begin position="6"/>
        <end position="29"/>
    </location>
</feature>
<dbReference type="GO" id="GO:0005886">
    <property type="term" value="C:plasma membrane"/>
    <property type="evidence" value="ECO:0007669"/>
    <property type="project" value="UniProtKB-SubCell"/>
</dbReference>
<keyword evidence="4" id="KW-1003">Cell membrane</keyword>
<protein>
    <recommendedName>
        <fullName evidence="3">Protease PrsW</fullName>
    </recommendedName>
</protein>